<feature type="domain" description="CASTOR/POLLUX/SYM8 ion channel conserved" evidence="9">
    <location>
        <begin position="270"/>
        <end position="364"/>
    </location>
</feature>
<evidence type="ECO:0000259" key="9">
    <source>
        <dbReference type="Pfam" id="PF06241"/>
    </source>
</evidence>
<evidence type="ECO:0000256" key="6">
    <source>
        <dbReference type="ARBA" id="ARBA00023136"/>
    </source>
</evidence>
<dbReference type="GO" id="GO:0034220">
    <property type="term" value="P:monoatomic ion transmembrane transport"/>
    <property type="evidence" value="ECO:0007669"/>
    <property type="project" value="UniProtKB-KW"/>
</dbReference>
<organism evidence="10 11">
    <name type="scientific">Desulfolutivibrio sulfodismutans</name>
    <dbReference type="NCBI Taxonomy" id="63561"/>
    <lineage>
        <taxon>Bacteria</taxon>
        <taxon>Pseudomonadati</taxon>
        <taxon>Thermodesulfobacteriota</taxon>
        <taxon>Desulfovibrionia</taxon>
        <taxon>Desulfovibrionales</taxon>
        <taxon>Desulfovibrionaceae</taxon>
        <taxon>Desulfolutivibrio</taxon>
    </lineage>
</organism>
<comment type="subcellular location">
    <subcellularLocation>
        <location evidence="1">Endomembrane system</location>
        <topology evidence="1">Multi-pass membrane protein</topology>
    </subcellularLocation>
</comment>
<dbReference type="Pfam" id="PF06241">
    <property type="entry name" value="Castor_Poll_mid"/>
    <property type="match status" value="1"/>
</dbReference>
<evidence type="ECO:0000256" key="4">
    <source>
        <dbReference type="ARBA" id="ARBA00022989"/>
    </source>
</evidence>
<protein>
    <submittedName>
        <fullName evidence="10">Potassium transporter TrkA</fullName>
    </submittedName>
</protein>
<dbReference type="Proteomes" id="UP000469724">
    <property type="component" value="Unassembled WGS sequence"/>
</dbReference>
<keyword evidence="6 8" id="KW-0472">Membrane</keyword>
<keyword evidence="2" id="KW-0813">Transport</keyword>
<feature type="transmembrane region" description="Helical" evidence="8">
    <location>
        <begin position="21"/>
        <end position="47"/>
    </location>
</feature>
<dbReference type="SUPFAM" id="SSF51735">
    <property type="entry name" value="NAD(P)-binding Rossmann-fold domains"/>
    <property type="match status" value="1"/>
</dbReference>
<keyword evidence="11" id="KW-1185">Reference proteome</keyword>
<name>A0A7K3NJB5_9BACT</name>
<sequence length="627" mass="66530">MNRIRMTDTLRYKFDSFMSRGSGALILGLFTMSAIIILIASTLVVFLDLAPEPQPLPLLMWGNLMRLMDAGTLAGDSGDWSYLVLMLLVTAGGVFIFSSLIGVLTTGLEARLEELRKGRSLVAETGHSVILGWSPHIFALVSELSLANESQGSFCIAIMAQRDKVEMQDELRDKISLPKGGRLVCRTGDPTDVDDLAIVNPGAAKSILIITADPDDPDAVVLKTVLALSRRLDGVEGGPGIAAVLRSDNSLSAATIAGAGRAVFIPAGGIVARIMAQTCRQPGLSAILTDLLDFSGDEIYMHADQRLTGKTYGRIALSMGHGSAMGLRTAAGEVLINPPADTVFGPGDALICLAQDDSMIALSDDAPAVDASVLADVPASAAAPERLLILGWNQLGPLFLASTDEYAAPGSDALIVAPAFASNAPIPGNLRAMRVESRIGEVSDPDVLQSLSPQDFDHVMVFSDPSLPLQSADARTLAILLHLRAIADRLGRHFPITTQILDDRNHALAQAARADDFIVSDRLLSMMLAQVSENPELLRVFGELFRAEGSELYLKPASSYVREGCPVNFATVIQAALRRGESALGWRSIATASDAGANYGVRLNPGVRDTITFAPGDRIVVLAEDDG</sequence>
<dbReference type="PANTHER" id="PTHR31563">
    <property type="entry name" value="ION CHANNEL POLLUX-RELATED"/>
    <property type="match status" value="1"/>
</dbReference>
<evidence type="ECO:0000256" key="8">
    <source>
        <dbReference type="SAM" id="Phobius"/>
    </source>
</evidence>
<keyword evidence="4 8" id="KW-1133">Transmembrane helix</keyword>
<comment type="caution">
    <text evidence="10">The sequence shown here is derived from an EMBL/GenBank/DDBJ whole genome shotgun (WGS) entry which is preliminary data.</text>
</comment>
<dbReference type="EMBL" id="JAAGRQ010000017">
    <property type="protein sequence ID" value="NDY56291.1"/>
    <property type="molecule type" value="Genomic_DNA"/>
</dbReference>
<reference evidence="10 11" key="1">
    <citation type="submission" date="2020-02" db="EMBL/GenBank/DDBJ databases">
        <title>Comparative genomics of sulfur disproportionating microorganisms.</title>
        <authorList>
            <person name="Ward L.M."/>
            <person name="Bertran E."/>
            <person name="Johnston D.T."/>
        </authorList>
    </citation>
    <scope>NUCLEOTIDE SEQUENCE [LARGE SCALE GENOMIC DNA]</scope>
    <source>
        <strain evidence="10 11">DSM 3696</strain>
    </source>
</reference>
<keyword evidence="3 8" id="KW-0812">Transmembrane</keyword>
<dbReference type="InterPro" id="IPR044849">
    <property type="entry name" value="CASTOR/POLLUX/SYM8-like"/>
</dbReference>
<dbReference type="InterPro" id="IPR036291">
    <property type="entry name" value="NAD(P)-bd_dom_sf"/>
</dbReference>
<evidence type="ECO:0000256" key="2">
    <source>
        <dbReference type="ARBA" id="ARBA00022448"/>
    </source>
</evidence>
<evidence type="ECO:0000256" key="1">
    <source>
        <dbReference type="ARBA" id="ARBA00004127"/>
    </source>
</evidence>
<keyword evidence="7" id="KW-0407">Ion channel</keyword>
<dbReference type="AlphaFoldDB" id="A0A7K3NJB5"/>
<evidence type="ECO:0000256" key="3">
    <source>
        <dbReference type="ARBA" id="ARBA00022692"/>
    </source>
</evidence>
<dbReference type="Gene3D" id="3.40.50.720">
    <property type="entry name" value="NAD(P)-binding Rossmann-like Domain"/>
    <property type="match status" value="2"/>
</dbReference>
<feature type="transmembrane region" description="Helical" evidence="8">
    <location>
        <begin position="82"/>
        <end position="108"/>
    </location>
</feature>
<evidence type="ECO:0000313" key="10">
    <source>
        <dbReference type="EMBL" id="NDY56291.1"/>
    </source>
</evidence>
<evidence type="ECO:0000256" key="5">
    <source>
        <dbReference type="ARBA" id="ARBA00023065"/>
    </source>
</evidence>
<proteinExistence type="predicted"/>
<keyword evidence="5" id="KW-0406">Ion transport</keyword>
<dbReference type="GO" id="GO:0012505">
    <property type="term" value="C:endomembrane system"/>
    <property type="evidence" value="ECO:0007669"/>
    <property type="project" value="UniProtKB-SubCell"/>
</dbReference>
<evidence type="ECO:0000313" key="11">
    <source>
        <dbReference type="Proteomes" id="UP000469724"/>
    </source>
</evidence>
<accession>A0A7K3NJB5</accession>
<gene>
    <name evidence="10" type="ORF">G3N56_05970</name>
</gene>
<dbReference type="PANTHER" id="PTHR31563:SF10">
    <property type="entry name" value="ION CHANNEL POLLUX-RELATED"/>
    <property type="match status" value="1"/>
</dbReference>
<evidence type="ECO:0000256" key="7">
    <source>
        <dbReference type="ARBA" id="ARBA00023303"/>
    </source>
</evidence>
<dbReference type="InterPro" id="IPR010420">
    <property type="entry name" value="CASTOR/POLLUX/SYM8_dom"/>
</dbReference>
<dbReference type="RefSeq" id="WP_163301345.1">
    <property type="nucleotide sequence ID" value="NZ_JAAGRQ010000017.1"/>
</dbReference>